<dbReference type="InterPro" id="IPR028090">
    <property type="entry name" value="JAB_dom_prok"/>
</dbReference>
<dbReference type="GO" id="GO:0008235">
    <property type="term" value="F:metalloexopeptidase activity"/>
    <property type="evidence" value="ECO:0007669"/>
    <property type="project" value="TreeGrafter"/>
</dbReference>
<keyword evidence="1" id="KW-0645">Protease</keyword>
<evidence type="ECO:0000259" key="6">
    <source>
        <dbReference type="Pfam" id="PF14464"/>
    </source>
</evidence>
<accession>A0A916W832</accession>
<keyword evidence="5" id="KW-0482">Metalloprotease</keyword>
<keyword evidence="8" id="KW-1185">Reference proteome</keyword>
<reference evidence="7" key="1">
    <citation type="journal article" date="2014" name="Int. J. Syst. Evol. Microbiol.">
        <title>Complete genome sequence of Corynebacterium casei LMG S-19264T (=DSM 44701T), isolated from a smear-ripened cheese.</title>
        <authorList>
            <consortium name="US DOE Joint Genome Institute (JGI-PGF)"/>
            <person name="Walter F."/>
            <person name="Albersmeier A."/>
            <person name="Kalinowski J."/>
            <person name="Ruckert C."/>
        </authorList>
    </citation>
    <scope>NUCLEOTIDE SEQUENCE</scope>
    <source>
        <strain evidence="7">CGMCC 1.12408</strain>
    </source>
</reference>
<name>A0A916W832_9BACI</name>
<dbReference type="EMBL" id="BMEY01000008">
    <property type="protein sequence ID" value="GGA75902.1"/>
    <property type="molecule type" value="Genomic_DNA"/>
</dbReference>
<evidence type="ECO:0000256" key="3">
    <source>
        <dbReference type="ARBA" id="ARBA00022801"/>
    </source>
</evidence>
<evidence type="ECO:0000313" key="7">
    <source>
        <dbReference type="EMBL" id="GGA75902.1"/>
    </source>
</evidence>
<feature type="domain" description="JAB" evidence="6">
    <location>
        <begin position="12"/>
        <end position="112"/>
    </location>
</feature>
<dbReference type="GO" id="GO:0006508">
    <property type="term" value="P:proteolysis"/>
    <property type="evidence" value="ECO:0007669"/>
    <property type="project" value="UniProtKB-KW"/>
</dbReference>
<sequence>MKNSVGGVQLPRKIFNRIVEECRKSLPFESCGFLSSNKKGEICSSWNLPNESKLKGQFYVSQHSVKEVLQKIEGKKEKVTILYHSHPTAPPIPSRVDVKHHPDETVSMLILSFMDDRLEFKCYQIIGNYYKEIPVQLI</sequence>
<proteinExistence type="predicted"/>
<keyword evidence="4" id="KW-0862">Zinc</keyword>
<evidence type="ECO:0000313" key="8">
    <source>
        <dbReference type="Proteomes" id="UP000613512"/>
    </source>
</evidence>
<gene>
    <name evidence="7" type="ORF">GCM10008025_19450</name>
</gene>
<comment type="caution">
    <text evidence="7">The sequence shown here is derived from an EMBL/GenBank/DDBJ whole genome shotgun (WGS) entry which is preliminary data.</text>
</comment>
<keyword evidence="3" id="KW-0378">Hydrolase</keyword>
<evidence type="ECO:0000256" key="4">
    <source>
        <dbReference type="ARBA" id="ARBA00022833"/>
    </source>
</evidence>
<dbReference type="GO" id="GO:0008270">
    <property type="term" value="F:zinc ion binding"/>
    <property type="evidence" value="ECO:0007669"/>
    <property type="project" value="TreeGrafter"/>
</dbReference>
<dbReference type="SUPFAM" id="SSF102712">
    <property type="entry name" value="JAB1/MPN domain"/>
    <property type="match status" value="1"/>
</dbReference>
<dbReference type="PANTHER" id="PTHR34858">
    <property type="entry name" value="CYSO-CYSTEINE PEPTIDASE"/>
    <property type="match status" value="1"/>
</dbReference>
<organism evidence="7 8">
    <name type="scientific">Ornithinibacillus halotolerans</name>
    <dbReference type="NCBI Taxonomy" id="1274357"/>
    <lineage>
        <taxon>Bacteria</taxon>
        <taxon>Bacillati</taxon>
        <taxon>Bacillota</taxon>
        <taxon>Bacilli</taxon>
        <taxon>Bacillales</taxon>
        <taxon>Bacillaceae</taxon>
        <taxon>Ornithinibacillus</taxon>
    </lineage>
</organism>
<dbReference type="RefSeq" id="WP_188384468.1">
    <property type="nucleotide sequence ID" value="NZ_BMEY01000008.1"/>
</dbReference>
<reference evidence="7" key="2">
    <citation type="submission" date="2020-09" db="EMBL/GenBank/DDBJ databases">
        <authorList>
            <person name="Sun Q."/>
            <person name="Zhou Y."/>
        </authorList>
    </citation>
    <scope>NUCLEOTIDE SEQUENCE</scope>
    <source>
        <strain evidence="7">CGMCC 1.12408</strain>
    </source>
</reference>
<dbReference type="AlphaFoldDB" id="A0A916W832"/>
<evidence type="ECO:0000256" key="1">
    <source>
        <dbReference type="ARBA" id="ARBA00022670"/>
    </source>
</evidence>
<dbReference type="InterPro" id="IPR051929">
    <property type="entry name" value="VirAsm_ModProt"/>
</dbReference>
<evidence type="ECO:0000256" key="5">
    <source>
        <dbReference type="ARBA" id="ARBA00023049"/>
    </source>
</evidence>
<dbReference type="Pfam" id="PF14464">
    <property type="entry name" value="Prok-JAB"/>
    <property type="match status" value="1"/>
</dbReference>
<protein>
    <recommendedName>
        <fullName evidence="6">JAB domain-containing protein</fullName>
    </recommendedName>
</protein>
<dbReference type="Proteomes" id="UP000613512">
    <property type="component" value="Unassembled WGS sequence"/>
</dbReference>
<dbReference type="Gene3D" id="3.40.140.10">
    <property type="entry name" value="Cytidine Deaminase, domain 2"/>
    <property type="match status" value="1"/>
</dbReference>
<dbReference type="PANTHER" id="PTHR34858:SF1">
    <property type="entry name" value="CYSO-CYSTEINE PEPTIDASE"/>
    <property type="match status" value="1"/>
</dbReference>
<evidence type="ECO:0000256" key="2">
    <source>
        <dbReference type="ARBA" id="ARBA00022723"/>
    </source>
</evidence>
<keyword evidence="2" id="KW-0479">Metal-binding</keyword>